<evidence type="ECO:0000313" key="1">
    <source>
        <dbReference type="EMBL" id="MBP2387879.1"/>
    </source>
</evidence>
<evidence type="ECO:0008006" key="3">
    <source>
        <dbReference type="Google" id="ProtNLM"/>
    </source>
</evidence>
<sequence>MAQETGRTWKLRGGGTIAYEPSKVASVGATERIARIVADAIEAAEASASLGAAVSALATTASPQSARSVQATENVFRSAEQEFVMLSSGEADAEIGSKPGAGRARSWRRENRALGIERGNKILFPKFQFTREGKVHETILLVLRKARDQELTQNEVALWLLSPSATLDGQRPVDRLNATDEVAMAFGAAFEMEW</sequence>
<dbReference type="EMBL" id="JAGIOF010000001">
    <property type="protein sequence ID" value="MBP2387879.1"/>
    <property type="molecule type" value="Genomic_DNA"/>
</dbReference>
<name>A0ABS4XJN2_9MICC</name>
<evidence type="ECO:0000313" key="2">
    <source>
        <dbReference type="Proteomes" id="UP001296993"/>
    </source>
</evidence>
<keyword evidence="2" id="KW-1185">Reference proteome</keyword>
<dbReference type="Proteomes" id="UP001296993">
    <property type="component" value="Unassembled WGS sequence"/>
</dbReference>
<protein>
    <recommendedName>
        <fullName evidence="3">DUF2384 domain-containing protein</fullName>
    </recommendedName>
</protein>
<dbReference type="RefSeq" id="WP_210000467.1">
    <property type="nucleotide sequence ID" value="NZ_BAAAJY010000001.1"/>
</dbReference>
<comment type="caution">
    <text evidence="1">The sequence shown here is derived from an EMBL/GenBank/DDBJ whole genome shotgun (WGS) entry which is preliminary data.</text>
</comment>
<gene>
    <name evidence="1" type="ORF">JOF47_003390</name>
</gene>
<proteinExistence type="predicted"/>
<organism evidence="1 2">
    <name type="scientific">Paeniglutamicibacter kerguelensis</name>
    <dbReference type="NCBI Taxonomy" id="254788"/>
    <lineage>
        <taxon>Bacteria</taxon>
        <taxon>Bacillati</taxon>
        <taxon>Actinomycetota</taxon>
        <taxon>Actinomycetes</taxon>
        <taxon>Micrococcales</taxon>
        <taxon>Micrococcaceae</taxon>
        <taxon>Paeniglutamicibacter</taxon>
    </lineage>
</organism>
<reference evidence="1 2" key="1">
    <citation type="submission" date="2021-03" db="EMBL/GenBank/DDBJ databases">
        <title>Sequencing the genomes of 1000 actinobacteria strains.</title>
        <authorList>
            <person name="Klenk H.-P."/>
        </authorList>
    </citation>
    <scope>NUCLEOTIDE SEQUENCE [LARGE SCALE GENOMIC DNA]</scope>
    <source>
        <strain evidence="1 2">DSM 15797</strain>
    </source>
</reference>
<accession>A0ABS4XJN2</accession>